<evidence type="ECO:0000256" key="5">
    <source>
        <dbReference type="PROSITE-ProRule" id="PRU00560"/>
    </source>
</evidence>
<dbReference type="EMBL" id="JAGGKC010000040">
    <property type="protein sequence ID" value="MBP1920782.1"/>
    <property type="molecule type" value="Genomic_DNA"/>
</dbReference>
<evidence type="ECO:0000256" key="4">
    <source>
        <dbReference type="ARBA" id="ARBA00022840"/>
    </source>
</evidence>
<keyword evidence="1 5" id="KW-0547">Nucleotide-binding</keyword>
<dbReference type="Proteomes" id="UP001519271">
    <property type="component" value="Unassembled WGS sequence"/>
</dbReference>
<dbReference type="InterPro" id="IPR027417">
    <property type="entry name" value="P-loop_NTPase"/>
</dbReference>
<dbReference type="PROSITE" id="PS51198">
    <property type="entry name" value="UVRD_HELICASE_ATP_BIND"/>
    <property type="match status" value="1"/>
</dbReference>
<dbReference type="PANTHER" id="PTHR11070:SF17">
    <property type="entry name" value="DNA HELICASE IV"/>
    <property type="match status" value="1"/>
</dbReference>
<dbReference type="InterPro" id="IPR000212">
    <property type="entry name" value="DNA_helicase_UvrD/REP"/>
</dbReference>
<dbReference type="SUPFAM" id="SSF52540">
    <property type="entry name" value="P-loop containing nucleoside triphosphate hydrolases"/>
    <property type="match status" value="1"/>
</dbReference>
<evidence type="ECO:0000256" key="3">
    <source>
        <dbReference type="ARBA" id="ARBA00022806"/>
    </source>
</evidence>
<dbReference type="GO" id="GO:0003678">
    <property type="term" value="F:DNA helicase activity"/>
    <property type="evidence" value="ECO:0007669"/>
    <property type="project" value="UniProtKB-EC"/>
</dbReference>
<evidence type="ECO:0000256" key="1">
    <source>
        <dbReference type="ARBA" id="ARBA00022741"/>
    </source>
</evidence>
<keyword evidence="8" id="KW-1185">Reference proteome</keyword>
<gene>
    <name evidence="7" type="ORF">J2Z34_003299</name>
</gene>
<evidence type="ECO:0000313" key="8">
    <source>
        <dbReference type="Proteomes" id="UP001519271"/>
    </source>
</evidence>
<sequence>MKRLNIDLPKAELEKEEKYLQDVSERIQEDIIENTSKKQKVTEFIVEYRRNQIDEYRPDEDKVIDYFDHERFVQEEAYRAVDKRLNELQELSSSPYFGKVGFSEGDVSDEFYVGKYSLIDEDGAEPLVVDWRAPISSLFYKGSLGEASYEAPIGKIDVDITLRRQFMIRDGLLKGVFDSESDVKDEILMEVLSSKAGSRLKDIIMTIQEEQDSIIRDKREGVVVVNGVAGSGKTTIALHRTAYLLYNYRKMLEHKVLILGPNNIFMDYIGHVLPSLGEEGANQDTFNDLAMKLLEIDDSAVFSGEDFTEAILGGDEELIADTRRKRGMAFKNELEALIADVESGYYRARDISYLGHEIITAEGWEKLLTKDFGTLPYFRRGLRLKRLILGRMREARDEKRHEIDAKYKSLRQALSSEDEINELDHARMTEIRALVATFAEKRGEFSDLSRHDALEIYRRLMTFDFLTQEDLAPMLYMTNRLKGIKLPFEVKHIVLDEAQEHSPFHFLALKEITGCSSFTVVGDTNQMLLEGDSVMNDLGFCFNDIRYYHLEKSYRSTQEIMEYANRFASDRRIVPLVRNGRPVDERTCESLEAAADEITGILTTFKDIDLGTTAILTRDMETARRLYSLIKGRVGIKLIDTEDAFLTGSTYIMPSYYARGLEFDAVVVVSEKAEEDKQDLVMYIMATRALHALASIKLS</sequence>
<keyword evidence="4 5" id="KW-0067">ATP-binding</keyword>
<dbReference type="RefSeq" id="WP_209460942.1">
    <property type="nucleotide sequence ID" value="NZ_JAGGKC010000040.1"/>
</dbReference>
<feature type="binding site" evidence="5">
    <location>
        <begin position="227"/>
        <end position="234"/>
    </location>
    <ligand>
        <name>ATP</name>
        <dbReference type="ChEBI" id="CHEBI:30616"/>
    </ligand>
</feature>
<dbReference type="PANTHER" id="PTHR11070">
    <property type="entry name" value="UVRD / RECB / PCRA DNA HELICASE FAMILY MEMBER"/>
    <property type="match status" value="1"/>
</dbReference>
<reference evidence="7 8" key="1">
    <citation type="submission" date="2021-03" db="EMBL/GenBank/DDBJ databases">
        <title>Genomic Encyclopedia of Type Strains, Phase IV (KMG-IV): sequencing the most valuable type-strain genomes for metagenomic binning, comparative biology and taxonomic classification.</title>
        <authorList>
            <person name="Goeker M."/>
        </authorList>
    </citation>
    <scope>NUCLEOTIDE SEQUENCE [LARGE SCALE GENOMIC DNA]</scope>
    <source>
        <strain evidence="7 8">DSM 6139</strain>
    </source>
</reference>
<accession>A0ABS4G8B7</accession>
<dbReference type="Gene3D" id="3.40.50.300">
    <property type="entry name" value="P-loop containing nucleotide triphosphate hydrolases"/>
    <property type="match status" value="3"/>
</dbReference>
<comment type="caution">
    <text evidence="7">The sequence shown here is derived from an EMBL/GenBank/DDBJ whole genome shotgun (WGS) entry which is preliminary data.</text>
</comment>
<dbReference type="EC" id="3.6.4.12" evidence="7"/>
<evidence type="ECO:0000259" key="6">
    <source>
        <dbReference type="PROSITE" id="PS51198"/>
    </source>
</evidence>
<dbReference type="GO" id="GO:0016787">
    <property type="term" value="F:hydrolase activity"/>
    <property type="evidence" value="ECO:0007669"/>
    <property type="project" value="UniProtKB-KW"/>
</dbReference>
<organism evidence="7 8">
    <name type="scientific">Youngiibacter multivorans</name>
    <dbReference type="NCBI Taxonomy" id="937251"/>
    <lineage>
        <taxon>Bacteria</taxon>
        <taxon>Bacillati</taxon>
        <taxon>Bacillota</taxon>
        <taxon>Clostridia</taxon>
        <taxon>Eubacteriales</taxon>
        <taxon>Clostridiaceae</taxon>
        <taxon>Youngiibacter</taxon>
    </lineage>
</organism>
<dbReference type="InterPro" id="IPR014016">
    <property type="entry name" value="UvrD-like_ATP-bd"/>
</dbReference>
<keyword evidence="3 5" id="KW-0347">Helicase</keyword>
<evidence type="ECO:0000256" key="2">
    <source>
        <dbReference type="ARBA" id="ARBA00022801"/>
    </source>
</evidence>
<name>A0ABS4G8B7_9CLOT</name>
<feature type="domain" description="UvrD-like helicase ATP-binding" evidence="6">
    <location>
        <begin position="206"/>
        <end position="557"/>
    </location>
</feature>
<evidence type="ECO:0000313" key="7">
    <source>
        <dbReference type="EMBL" id="MBP1920782.1"/>
    </source>
</evidence>
<proteinExistence type="predicted"/>
<dbReference type="Pfam" id="PF00580">
    <property type="entry name" value="UvrD-helicase"/>
    <property type="match status" value="1"/>
</dbReference>
<protein>
    <submittedName>
        <fullName evidence="7">DNA helicase-2/ATP-dependent DNA helicase PcrA</fullName>
        <ecNumber evidence="7">3.6.4.12</ecNumber>
    </submittedName>
</protein>
<keyword evidence="2 5" id="KW-0378">Hydrolase</keyword>